<dbReference type="SFLD" id="SFLDS00029">
    <property type="entry name" value="Radical_SAM"/>
    <property type="match status" value="1"/>
</dbReference>
<dbReference type="SFLD" id="SFLDG01386">
    <property type="entry name" value="main_SPASM_domain-containing"/>
    <property type="match status" value="1"/>
</dbReference>
<dbReference type="GO" id="GO:0016491">
    <property type="term" value="F:oxidoreductase activity"/>
    <property type="evidence" value="ECO:0007669"/>
    <property type="project" value="InterPro"/>
</dbReference>
<dbReference type="EMBL" id="CP001146">
    <property type="protein sequence ID" value="ACI18811.1"/>
    <property type="molecule type" value="Genomic_DNA"/>
</dbReference>
<keyword evidence="9" id="KW-1185">Reference proteome</keyword>
<evidence type="ECO:0000259" key="7">
    <source>
        <dbReference type="PROSITE" id="PS51918"/>
    </source>
</evidence>
<dbReference type="OrthoDB" id="9782387at2"/>
<dbReference type="InterPro" id="IPR058240">
    <property type="entry name" value="rSAM_sf"/>
</dbReference>
<accession>B5YBZ3</accession>
<keyword evidence="3" id="KW-0949">S-adenosyl-L-methionine</keyword>
<dbReference type="CDD" id="cd01335">
    <property type="entry name" value="Radical_SAM"/>
    <property type="match status" value="1"/>
</dbReference>
<evidence type="ECO:0000256" key="6">
    <source>
        <dbReference type="ARBA" id="ARBA00023014"/>
    </source>
</evidence>
<reference evidence="8 9" key="1">
    <citation type="journal article" date="2014" name="Genome Announc.">
        <title>Complete Genome Sequence of the Extreme Thermophile Dictyoglomus thermophilum H-6-12.</title>
        <authorList>
            <person name="Coil D.A."/>
            <person name="Badger J.H."/>
            <person name="Forberger H.C."/>
            <person name="Riggs F."/>
            <person name="Madupu R."/>
            <person name="Fedorova N."/>
            <person name="Ward N."/>
            <person name="Robb F.T."/>
            <person name="Eisen J.A."/>
        </authorList>
    </citation>
    <scope>NUCLEOTIDE SEQUENCE [LARGE SCALE GENOMIC DNA]</scope>
    <source>
        <strain evidence="9">ATCC 35947 / DSM 3960 / H-6-12</strain>
    </source>
</reference>
<dbReference type="SUPFAM" id="SSF102114">
    <property type="entry name" value="Radical SAM enzymes"/>
    <property type="match status" value="1"/>
</dbReference>
<comment type="cofactor">
    <cofactor evidence="1">
        <name>[4Fe-4S] cluster</name>
        <dbReference type="ChEBI" id="CHEBI:49883"/>
    </cofactor>
</comment>
<dbReference type="AlphaFoldDB" id="B5YBZ3"/>
<dbReference type="PANTHER" id="PTHR43273:SF8">
    <property type="entry name" value="RADICAL SAM DOMAIN PROTEIN"/>
    <property type="match status" value="1"/>
</dbReference>
<keyword evidence="4" id="KW-0479">Metal-binding</keyword>
<dbReference type="STRING" id="309799.DICTH_0218"/>
<dbReference type="SFLD" id="SFLDG01384">
    <property type="entry name" value="thioether_bond_formation_requi"/>
    <property type="match status" value="1"/>
</dbReference>
<dbReference type="GO" id="GO:0051539">
    <property type="term" value="F:4 iron, 4 sulfur cluster binding"/>
    <property type="evidence" value="ECO:0007669"/>
    <property type="project" value="UniProtKB-KW"/>
</dbReference>
<organism evidence="8 9">
    <name type="scientific">Dictyoglomus thermophilum (strain ATCC 35947 / DSM 3960 / H-6-12)</name>
    <dbReference type="NCBI Taxonomy" id="309799"/>
    <lineage>
        <taxon>Bacteria</taxon>
        <taxon>Pseudomonadati</taxon>
        <taxon>Dictyoglomota</taxon>
        <taxon>Dictyoglomia</taxon>
        <taxon>Dictyoglomales</taxon>
        <taxon>Dictyoglomaceae</taxon>
        <taxon>Dictyoglomus</taxon>
    </lineage>
</organism>
<dbReference type="PANTHER" id="PTHR43273">
    <property type="entry name" value="ANAEROBIC SULFATASE-MATURATING ENZYME HOMOLOG ASLB-RELATED"/>
    <property type="match status" value="1"/>
</dbReference>
<evidence type="ECO:0000256" key="3">
    <source>
        <dbReference type="ARBA" id="ARBA00022691"/>
    </source>
</evidence>
<keyword evidence="2" id="KW-0004">4Fe-4S</keyword>
<dbReference type="InterPro" id="IPR000385">
    <property type="entry name" value="MoaA_NifB_PqqE_Fe-S-bd_CS"/>
</dbReference>
<dbReference type="eggNOG" id="COG0641">
    <property type="taxonomic scope" value="Bacteria"/>
</dbReference>
<dbReference type="KEGG" id="dth:DICTH_0218"/>
<evidence type="ECO:0000313" key="8">
    <source>
        <dbReference type="EMBL" id="ACI18811.1"/>
    </source>
</evidence>
<protein>
    <submittedName>
        <fullName evidence="8">Regulatory protein</fullName>
    </submittedName>
</protein>
<sequence>MDNIKIIEFSTENTTYIYNDDTGLTFPKKDIDKLKEIINLLKHNNMKEKPVLREVDIQHFLLYEGFTQLILSVTENCNFRCKYCYYYSGMYDYAPIFNRKNMNFDIAKKAVDYYFNNIFQVLKYNPYRKPCVTFYGGEPLLNFDLIKSIVTYIRKKFPNINVLYNITTNGYLLTKDIVDFLIDNDFYIAVSLDGYKENHDRNRTTIKGQKTFDKILQNLEYIRFHYPRYFYENISLICCYDWKTDLFKLEEFFSTNKNLPPLVRVNAAAPYFSKYYQIFTKEDFLNHQCQIQKLKDVYFEQIKKKKKTSAFLDIFFGSNYRTLLIREKITKSKGVFNFLHGSCVPGVKIFIDTDGNFHICEKVNYSFPIGNIEEGLNYKKIIQVLNKYKEEITYECKKCPISRLCTMCFATFMTNNRFSKDPENICELLIKQTLSDFSELYSLLESDPSFEEKLFHLNTKNKRRNYEHIL</sequence>
<keyword evidence="6" id="KW-0411">Iron-sulfur</keyword>
<dbReference type="HOGENOM" id="CLU_009273_3_4_0"/>
<evidence type="ECO:0000256" key="5">
    <source>
        <dbReference type="ARBA" id="ARBA00023004"/>
    </source>
</evidence>
<feature type="domain" description="Radical SAM core" evidence="7">
    <location>
        <begin position="63"/>
        <end position="300"/>
    </location>
</feature>
<dbReference type="PROSITE" id="PS51918">
    <property type="entry name" value="RADICAL_SAM"/>
    <property type="match status" value="1"/>
</dbReference>
<dbReference type="InterPro" id="IPR013785">
    <property type="entry name" value="Aldolase_TIM"/>
</dbReference>
<name>B5YBZ3_DICT6</name>
<proteinExistence type="predicted"/>
<dbReference type="RefSeq" id="WP_012547443.1">
    <property type="nucleotide sequence ID" value="NC_011297.1"/>
</dbReference>
<dbReference type="GO" id="GO:0046872">
    <property type="term" value="F:metal ion binding"/>
    <property type="evidence" value="ECO:0007669"/>
    <property type="project" value="UniProtKB-KW"/>
</dbReference>
<dbReference type="Proteomes" id="UP000001733">
    <property type="component" value="Chromosome"/>
</dbReference>
<gene>
    <name evidence="8" type="ordered locus">DICTH_0218</name>
</gene>
<dbReference type="SFLD" id="SFLDG01067">
    <property type="entry name" value="SPASM/twitch_domain_containing"/>
    <property type="match status" value="1"/>
</dbReference>
<dbReference type="Pfam" id="PF04055">
    <property type="entry name" value="Radical_SAM"/>
    <property type="match status" value="1"/>
</dbReference>
<dbReference type="PaxDb" id="309799-DICTH_0218"/>
<evidence type="ECO:0000313" key="9">
    <source>
        <dbReference type="Proteomes" id="UP000001733"/>
    </source>
</evidence>
<evidence type="ECO:0000256" key="4">
    <source>
        <dbReference type="ARBA" id="ARBA00022723"/>
    </source>
</evidence>
<evidence type="ECO:0000256" key="1">
    <source>
        <dbReference type="ARBA" id="ARBA00001966"/>
    </source>
</evidence>
<dbReference type="PROSITE" id="PS01305">
    <property type="entry name" value="MOAA_NIFB_PQQE"/>
    <property type="match status" value="1"/>
</dbReference>
<dbReference type="Gene3D" id="3.20.20.70">
    <property type="entry name" value="Aldolase class I"/>
    <property type="match status" value="1"/>
</dbReference>
<keyword evidence="5" id="KW-0408">Iron</keyword>
<dbReference type="InterPro" id="IPR023867">
    <property type="entry name" value="Sulphatase_maturase_rSAM"/>
</dbReference>
<dbReference type="InterPro" id="IPR007197">
    <property type="entry name" value="rSAM"/>
</dbReference>
<evidence type="ECO:0000256" key="2">
    <source>
        <dbReference type="ARBA" id="ARBA00022485"/>
    </source>
</evidence>